<accession>A0ABQ5Z9W4</accession>
<protein>
    <recommendedName>
        <fullName evidence="2">DUF3597 domain-containing protein</fullName>
    </recommendedName>
</protein>
<dbReference type="SUPFAM" id="SSF158634">
    <property type="entry name" value="RPA2825-like"/>
    <property type="match status" value="1"/>
</dbReference>
<dbReference type="RefSeq" id="WP_029940140.1">
    <property type="nucleotide sequence ID" value="NZ_BSOO01000008.1"/>
</dbReference>
<dbReference type="InterPro" id="IPR022016">
    <property type="entry name" value="DUF3597"/>
</dbReference>
<dbReference type="Proteomes" id="UP001156703">
    <property type="component" value="Unassembled WGS sequence"/>
</dbReference>
<evidence type="ECO:0000259" key="2">
    <source>
        <dbReference type="Pfam" id="PF12200"/>
    </source>
</evidence>
<dbReference type="EMBL" id="BSOO01000008">
    <property type="protein sequence ID" value="GLR47392.1"/>
    <property type="molecule type" value="Genomic_DNA"/>
</dbReference>
<feature type="domain" description="DUF3597" evidence="2">
    <location>
        <begin position="3"/>
        <end position="138"/>
    </location>
</feature>
<gene>
    <name evidence="3" type="ORF">GCM10007925_11030</name>
</gene>
<keyword evidence="4" id="KW-1185">Reference proteome</keyword>
<evidence type="ECO:0000256" key="1">
    <source>
        <dbReference type="SAM" id="MobiDB-lite"/>
    </source>
</evidence>
<proteinExistence type="predicted"/>
<organism evidence="3 4">
    <name type="scientific">Sphingomonas astaxanthinifaciens DSM 22298</name>
    <dbReference type="NCBI Taxonomy" id="1123267"/>
    <lineage>
        <taxon>Bacteria</taxon>
        <taxon>Pseudomonadati</taxon>
        <taxon>Pseudomonadota</taxon>
        <taxon>Alphaproteobacteria</taxon>
        <taxon>Sphingomonadales</taxon>
        <taxon>Sphingomonadaceae</taxon>
        <taxon>Sphingomonas</taxon>
    </lineage>
</organism>
<reference evidence="4" key="1">
    <citation type="journal article" date="2019" name="Int. J. Syst. Evol. Microbiol.">
        <title>The Global Catalogue of Microorganisms (GCM) 10K type strain sequencing project: providing services to taxonomists for standard genome sequencing and annotation.</title>
        <authorList>
            <consortium name="The Broad Institute Genomics Platform"/>
            <consortium name="The Broad Institute Genome Sequencing Center for Infectious Disease"/>
            <person name="Wu L."/>
            <person name="Ma J."/>
        </authorList>
    </citation>
    <scope>NUCLEOTIDE SEQUENCE [LARGE SCALE GENOMIC DNA]</scope>
    <source>
        <strain evidence="4">NBRC 102146</strain>
    </source>
</reference>
<evidence type="ECO:0000313" key="3">
    <source>
        <dbReference type="EMBL" id="GLR47392.1"/>
    </source>
</evidence>
<name>A0ABQ5Z9W4_9SPHN</name>
<evidence type="ECO:0000313" key="4">
    <source>
        <dbReference type="Proteomes" id="UP001156703"/>
    </source>
</evidence>
<comment type="caution">
    <text evidence="3">The sequence shown here is derived from an EMBL/GenBank/DDBJ whole genome shotgun (WGS) entry which is preliminary data.</text>
</comment>
<dbReference type="Pfam" id="PF12200">
    <property type="entry name" value="DUF3597"/>
    <property type="match status" value="1"/>
</dbReference>
<feature type="region of interest" description="Disordered" evidence="1">
    <location>
        <begin position="15"/>
        <end position="59"/>
    </location>
</feature>
<sequence length="143" mass="14952">MSIFGKIKDAIFGHKDPGLGNRPTIPAGMDGGPPLQPSAASPAPAPAQPAPAATPTQPVDVAQVLDDMSREKGRPELNYKSSIVDLMKLLGIDSSLENRKSLAHELGYTGALDGSAEMNIWLHKAVMRSLGDQGGKVPAEMLG</sequence>